<name>A0A0L0SG67_ALLM3</name>
<dbReference type="VEuPathDB" id="FungiDB:AMAG_18628"/>
<protein>
    <submittedName>
        <fullName evidence="2">Uncharacterized protein</fullName>
    </submittedName>
</protein>
<proteinExistence type="predicted"/>
<dbReference type="EMBL" id="GG745338">
    <property type="protein sequence ID" value="KNE61439.1"/>
    <property type="molecule type" value="Genomic_DNA"/>
</dbReference>
<sequence>MTTPRRRLRTSWPVCPPGRRVPSRSRRRPSPRRCRRSWRRSPRCCARRMAAIVSPSGCVPGSAACRSCAISWSLRPKVGAVRRGFCGFCWRLDGGFLSPISHPLILSFPHPLSLFAIPFCPPLSHHRFKAAPSQRTCVARSHSPVPPVPVSLIIPCFRSLRLARCLRPALFERMWVCSLCYVAVGFRAHASVESAVFGRRTRVLIGWFGPVLIHSSFLLVLVALLSACRGSPGQPGLVRMVSAGGCRWSARGSSHLCARPSLN</sequence>
<evidence type="ECO:0000313" key="2">
    <source>
        <dbReference type="EMBL" id="KNE61439.1"/>
    </source>
</evidence>
<dbReference type="AlphaFoldDB" id="A0A0L0SG67"/>
<organism evidence="2 3">
    <name type="scientific">Allomyces macrogynus (strain ATCC 38327)</name>
    <name type="common">Allomyces javanicus var. macrogynus</name>
    <dbReference type="NCBI Taxonomy" id="578462"/>
    <lineage>
        <taxon>Eukaryota</taxon>
        <taxon>Fungi</taxon>
        <taxon>Fungi incertae sedis</taxon>
        <taxon>Blastocladiomycota</taxon>
        <taxon>Blastocladiomycetes</taxon>
        <taxon>Blastocladiales</taxon>
        <taxon>Blastocladiaceae</taxon>
        <taxon>Allomyces</taxon>
    </lineage>
</organism>
<gene>
    <name evidence="2" type="ORF">AMAG_18628</name>
</gene>
<keyword evidence="1" id="KW-1133">Transmembrane helix</keyword>
<reference evidence="2 3" key="1">
    <citation type="submission" date="2009-11" db="EMBL/GenBank/DDBJ databases">
        <title>Annotation of Allomyces macrogynus ATCC 38327.</title>
        <authorList>
            <consortium name="The Broad Institute Genome Sequencing Platform"/>
            <person name="Russ C."/>
            <person name="Cuomo C."/>
            <person name="Burger G."/>
            <person name="Gray M.W."/>
            <person name="Holland P.W.H."/>
            <person name="King N."/>
            <person name="Lang F.B.F."/>
            <person name="Roger A.J."/>
            <person name="Ruiz-Trillo I."/>
            <person name="Young S.K."/>
            <person name="Zeng Q."/>
            <person name="Gargeya S."/>
            <person name="Fitzgerald M."/>
            <person name="Haas B."/>
            <person name="Abouelleil A."/>
            <person name="Alvarado L."/>
            <person name="Arachchi H.M."/>
            <person name="Berlin A."/>
            <person name="Chapman S.B."/>
            <person name="Gearin G."/>
            <person name="Goldberg J."/>
            <person name="Griggs A."/>
            <person name="Gujja S."/>
            <person name="Hansen M."/>
            <person name="Heiman D."/>
            <person name="Howarth C."/>
            <person name="Larimer J."/>
            <person name="Lui A."/>
            <person name="MacDonald P.J.P."/>
            <person name="McCowen C."/>
            <person name="Montmayeur A."/>
            <person name="Murphy C."/>
            <person name="Neiman D."/>
            <person name="Pearson M."/>
            <person name="Priest M."/>
            <person name="Roberts A."/>
            <person name="Saif S."/>
            <person name="Shea T."/>
            <person name="Sisk P."/>
            <person name="Stolte C."/>
            <person name="Sykes S."/>
            <person name="Wortman J."/>
            <person name="Nusbaum C."/>
            <person name="Birren B."/>
        </authorList>
    </citation>
    <scope>NUCLEOTIDE SEQUENCE [LARGE SCALE GENOMIC DNA]</scope>
    <source>
        <strain evidence="2 3">ATCC 38327</strain>
    </source>
</reference>
<evidence type="ECO:0000313" key="3">
    <source>
        <dbReference type="Proteomes" id="UP000054350"/>
    </source>
</evidence>
<keyword evidence="1" id="KW-0812">Transmembrane</keyword>
<dbReference type="Proteomes" id="UP000054350">
    <property type="component" value="Unassembled WGS sequence"/>
</dbReference>
<keyword evidence="1" id="KW-0472">Membrane</keyword>
<keyword evidence="3" id="KW-1185">Reference proteome</keyword>
<evidence type="ECO:0000256" key="1">
    <source>
        <dbReference type="SAM" id="Phobius"/>
    </source>
</evidence>
<accession>A0A0L0SG67</accession>
<reference evidence="2 3" key="2">
    <citation type="submission" date="2009-11" db="EMBL/GenBank/DDBJ databases">
        <title>The Genome Sequence of Allomyces macrogynus strain ATCC 38327.</title>
        <authorList>
            <consortium name="The Broad Institute Genome Sequencing Platform"/>
            <person name="Russ C."/>
            <person name="Cuomo C."/>
            <person name="Shea T."/>
            <person name="Young S.K."/>
            <person name="Zeng Q."/>
            <person name="Koehrsen M."/>
            <person name="Haas B."/>
            <person name="Borodovsky M."/>
            <person name="Guigo R."/>
            <person name="Alvarado L."/>
            <person name="Berlin A."/>
            <person name="Borenstein D."/>
            <person name="Chen Z."/>
            <person name="Engels R."/>
            <person name="Freedman E."/>
            <person name="Gellesch M."/>
            <person name="Goldberg J."/>
            <person name="Griggs A."/>
            <person name="Gujja S."/>
            <person name="Heiman D."/>
            <person name="Hepburn T."/>
            <person name="Howarth C."/>
            <person name="Jen D."/>
            <person name="Larson L."/>
            <person name="Lewis B."/>
            <person name="Mehta T."/>
            <person name="Park D."/>
            <person name="Pearson M."/>
            <person name="Roberts A."/>
            <person name="Saif S."/>
            <person name="Shenoy N."/>
            <person name="Sisk P."/>
            <person name="Stolte C."/>
            <person name="Sykes S."/>
            <person name="Walk T."/>
            <person name="White J."/>
            <person name="Yandava C."/>
            <person name="Burger G."/>
            <person name="Gray M.W."/>
            <person name="Holland P.W.H."/>
            <person name="King N."/>
            <person name="Lang F.B.F."/>
            <person name="Roger A.J."/>
            <person name="Ruiz-Trillo I."/>
            <person name="Lander E."/>
            <person name="Nusbaum C."/>
        </authorList>
    </citation>
    <scope>NUCLEOTIDE SEQUENCE [LARGE SCALE GENOMIC DNA]</scope>
    <source>
        <strain evidence="2 3">ATCC 38327</strain>
    </source>
</reference>
<feature type="transmembrane region" description="Helical" evidence="1">
    <location>
        <begin position="204"/>
        <end position="225"/>
    </location>
</feature>